<name>A0ABQ1JY96_9GAMM</name>
<reference evidence="2" key="1">
    <citation type="journal article" date="2019" name="Int. J. Syst. Evol. Microbiol.">
        <title>The Global Catalogue of Microorganisms (GCM) 10K type strain sequencing project: providing services to taxonomists for standard genome sequencing and annotation.</title>
        <authorList>
            <consortium name="The Broad Institute Genomics Platform"/>
            <consortium name="The Broad Institute Genome Sequencing Center for Infectious Disease"/>
            <person name="Wu L."/>
            <person name="Ma J."/>
        </authorList>
    </citation>
    <scope>NUCLEOTIDE SEQUENCE [LARGE SCALE GENOMIC DNA]</scope>
    <source>
        <strain evidence="2">CGMCC 1.15341</strain>
    </source>
</reference>
<organism evidence="1 2">
    <name type="scientific">Marinobacterium zhoushanense</name>
    <dbReference type="NCBI Taxonomy" id="1679163"/>
    <lineage>
        <taxon>Bacteria</taxon>
        <taxon>Pseudomonadati</taxon>
        <taxon>Pseudomonadota</taxon>
        <taxon>Gammaproteobacteria</taxon>
        <taxon>Oceanospirillales</taxon>
        <taxon>Oceanospirillaceae</taxon>
        <taxon>Marinobacterium</taxon>
    </lineage>
</organism>
<proteinExistence type="predicted"/>
<gene>
    <name evidence="1" type="ORF">GCM10011352_04650</name>
</gene>
<dbReference type="EMBL" id="BMIJ01000001">
    <property type="protein sequence ID" value="GGB81936.1"/>
    <property type="molecule type" value="Genomic_DNA"/>
</dbReference>
<evidence type="ECO:0000313" key="1">
    <source>
        <dbReference type="EMBL" id="GGB81936.1"/>
    </source>
</evidence>
<dbReference type="Proteomes" id="UP000629025">
    <property type="component" value="Unassembled WGS sequence"/>
</dbReference>
<protein>
    <submittedName>
        <fullName evidence="1">Uncharacterized protein</fullName>
    </submittedName>
</protein>
<evidence type="ECO:0000313" key="2">
    <source>
        <dbReference type="Proteomes" id="UP000629025"/>
    </source>
</evidence>
<keyword evidence="2" id="KW-1185">Reference proteome</keyword>
<sequence>MTGAIWVYGALKDPTNERHSQDLAKIRLYLNRVMREEDLRNNFADYLRRSLRISKEEEVNNILWSIPRGVFSEFLPSIERELDTDFVAEGGVSNTALYRSSPAPEYITGQLFGALNVPDIAIIPPSESGAISKNETMDFFQALKEFAPGRISKRYAKWGKDSWVILPTDFELDPSFAQSEREFVISRVKGDFSDQLVLDNRIQLGSESLPIARPLNLRPSTTKKFNHLSITDRSHSMYQWEVYLENRQKQVEEEILILGDNEKVGVRYTSSLHRHGEQRQITRFSRSAEATFTTTKRESLAVKFSFVGTDGNPLALGCTNYYDMMEFYFDLPNTFAFSTLGDDHKRSLRLSLFVDLLKEEISQSKLFINNFDTDWIRDCFLGFVLSSSLEYSSFEAFRRSLVGKKVPDDLLDTPERMFARDESVDEEDEASEKLYKHLKDLLANQTVFDILVRAFNAAFEDTNAETERVFQALVERTLAGLINSLALRVLPDLAENLILSEVLPRKEGEPLCVLMSESDPGGCGYLERLRYLLVRETGKATDILVSCAKPTDNEFVLSSIEALLSNEINSSSGGLLERFRAANTVTEEQEISRGIKRKLLDLGRYPSQTLMNVLYTKLLRAGSSSETDKRTLELIGQWRAINKKQGVEWPLSVFAYAVATRQGSSNDDIQAIKSEVQDLLYPHGGEVRCNALNFYNRFVGVVSTDRVIAEALLHSVSRVEVIDGFDLEAALAALKNKGAVEIIFSPAEQQKLEILVSELLVCTVEHKGLLFAPKLSGVRYSERGIAIKFELPEVL</sequence>
<comment type="caution">
    <text evidence="1">The sequence shown here is derived from an EMBL/GenBank/DDBJ whole genome shotgun (WGS) entry which is preliminary data.</text>
</comment>
<accession>A0ABQ1JY96</accession>